<keyword evidence="3" id="KW-0804">Transcription</keyword>
<evidence type="ECO:0000256" key="4">
    <source>
        <dbReference type="ARBA" id="ARBA00023242"/>
    </source>
</evidence>
<keyword evidence="2 5" id="KW-0238">DNA-binding</keyword>
<dbReference type="Gene3D" id="1.10.30.10">
    <property type="entry name" value="High mobility group box domain"/>
    <property type="match status" value="1"/>
</dbReference>
<feature type="compositionally biased region" description="Polar residues" evidence="6">
    <location>
        <begin position="567"/>
        <end position="577"/>
    </location>
</feature>
<dbReference type="STRING" id="35570.A0A1I8Q8Y9"/>
<feature type="DNA-binding region" description="HMG box" evidence="5">
    <location>
        <begin position="369"/>
        <end position="437"/>
    </location>
</feature>
<proteinExistence type="predicted"/>
<dbReference type="PANTHER" id="PTHR45789">
    <property type="entry name" value="FI18025P1"/>
    <property type="match status" value="1"/>
</dbReference>
<gene>
    <name evidence="8" type="primary">106086981</name>
</gene>
<evidence type="ECO:0000313" key="9">
    <source>
        <dbReference type="Proteomes" id="UP000095300"/>
    </source>
</evidence>
<sequence>MPRFAKQHPTPSFAPISMPPSPPPSSYNLAVPAIAACDLPTALLPHPAKFAIQPMWSTAAMAAAHIQAAFAAVSVAVNSDPANNSEIAGKLPKADSLMPDNGTSLIQEASRLVEGEILPGPDTELKLSEVITKAAALSPSHMRGVISNSRLVVPPPIQTALMADNATIPIVSEPECGVEDEVDECADTIEKDDSKSSSQRNLLVITNKAKTYNSDGTDVPLNLSKPRSSSNAQHQESGSLTPVSLENVSCNWQAMSSEDTKLLICRLWNIPPIDEVEPVVPPVVPVAPMVPMATNDSENTTLPQAISGRGAKLKTYTCSGKKSTPMEQMNADQHEIENQHSISFLPKDARPNSREGGHNYGHIYHKPHIKRPMNAFMVWAKDERRKILKACPDMHNSNISKILGARWKAMSNIDKHPYYEEQSRLSKLHMEKHPDYRYRPRPKRTCIVDGKKMRISEYKTLMRTKRAEMREIWYRDAAPGASVTPPADRRYCHLAHGDEEDFQTSMMTSVGGKPKDIMKYETPPPPPVSVADCTSNIMDSPNPNNNDINTSYHSKCLTRPGLPLDDNNLSMQSRDDD</sequence>
<dbReference type="InterPro" id="IPR036910">
    <property type="entry name" value="HMG_box_dom_sf"/>
</dbReference>
<dbReference type="GO" id="GO:0000981">
    <property type="term" value="F:DNA-binding transcription factor activity, RNA polymerase II-specific"/>
    <property type="evidence" value="ECO:0007669"/>
    <property type="project" value="TreeGrafter"/>
</dbReference>
<keyword evidence="9" id="KW-1185">Reference proteome</keyword>
<evidence type="ECO:0000256" key="6">
    <source>
        <dbReference type="SAM" id="MobiDB-lite"/>
    </source>
</evidence>
<feature type="region of interest" description="Disordered" evidence="6">
    <location>
        <begin position="215"/>
        <end position="242"/>
    </location>
</feature>
<keyword evidence="4 5" id="KW-0539">Nucleus</keyword>
<name>A0A1I8Q8Y9_STOCA</name>
<dbReference type="InterPro" id="IPR051356">
    <property type="entry name" value="SOX/SOX-like_TF"/>
</dbReference>
<evidence type="ECO:0000256" key="5">
    <source>
        <dbReference type="PROSITE-ProRule" id="PRU00267"/>
    </source>
</evidence>
<dbReference type="PANTHER" id="PTHR45789:SF2">
    <property type="entry name" value="FI18025P1"/>
    <property type="match status" value="1"/>
</dbReference>
<dbReference type="GO" id="GO:0000978">
    <property type="term" value="F:RNA polymerase II cis-regulatory region sequence-specific DNA binding"/>
    <property type="evidence" value="ECO:0007669"/>
    <property type="project" value="TreeGrafter"/>
</dbReference>
<dbReference type="InterPro" id="IPR009071">
    <property type="entry name" value="HMG_box_dom"/>
</dbReference>
<dbReference type="SMART" id="SM00398">
    <property type="entry name" value="HMG"/>
    <property type="match status" value="1"/>
</dbReference>
<feature type="compositionally biased region" description="Polar residues" evidence="6">
    <location>
        <begin position="541"/>
        <end position="553"/>
    </location>
</feature>
<keyword evidence="1" id="KW-0805">Transcription regulation</keyword>
<dbReference type="CDD" id="cd22042">
    <property type="entry name" value="HMG-box_EGL13-like"/>
    <property type="match status" value="1"/>
</dbReference>
<dbReference type="Proteomes" id="UP000095300">
    <property type="component" value="Unassembled WGS sequence"/>
</dbReference>
<evidence type="ECO:0000313" key="8">
    <source>
        <dbReference type="EnsemblMetazoa" id="SCAU014997-PA"/>
    </source>
</evidence>
<accession>A0A1I8Q8Y9</accession>
<dbReference type="VEuPathDB" id="VectorBase:SCAU014997"/>
<dbReference type="AlphaFoldDB" id="A0A1I8Q8Y9"/>
<reference evidence="8" key="1">
    <citation type="submission" date="2020-05" db="UniProtKB">
        <authorList>
            <consortium name="EnsemblMetazoa"/>
        </authorList>
    </citation>
    <scope>IDENTIFICATION</scope>
    <source>
        <strain evidence="8">USDA</strain>
    </source>
</reference>
<dbReference type="SUPFAM" id="SSF47095">
    <property type="entry name" value="HMG-box"/>
    <property type="match status" value="1"/>
</dbReference>
<evidence type="ECO:0000256" key="2">
    <source>
        <dbReference type="ARBA" id="ARBA00023125"/>
    </source>
</evidence>
<dbReference type="GO" id="GO:0045165">
    <property type="term" value="P:cell fate commitment"/>
    <property type="evidence" value="ECO:0007669"/>
    <property type="project" value="TreeGrafter"/>
</dbReference>
<evidence type="ECO:0000256" key="1">
    <source>
        <dbReference type="ARBA" id="ARBA00023015"/>
    </source>
</evidence>
<organism evidence="8 9">
    <name type="scientific">Stomoxys calcitrans</name>
    <name type="common">Stable fly</name>
    <name type="synonym">Conops calcitrans</name>
    <dbReference type="NCBI Taxonomy" id="35570"/>
    <lineage>
        <taxon>Eukaryota</taxon>
        <taxon>Metazoa</taxon>
        <taxon>Ecdysozoa</taxon>
        <taxon>Arthropoda</taxon>
        <taxon>Hexapoda</taxon>
        <taxon>Insecta</taxon>
        <taxon>Pterygota</taxon>
        <taxon>Neoptera</taxon>
        <taxon>Endopterygota</taxon>
        <taxon>Diptera</taxon>
        <taxon>Brachycera</taxon>
        <taxon>Muscomorpha</taxon>
        <taxon>Muscoidea</taxon>
        <taxon>Muscidae</taxon>
        <taxon>Stomoxys</taxon>
    </lineage>
</organism>
<dbReference type="PROSITE" id="PS50118">
    <property type="entry name" value="HMG_BOX_2"/>
    <property type="match status" value="1"/>
</dbReference>
<dbReference type="FunFam" id="1.10.30.10:FF:000003">
    <property type="entry name" value="Putative transcription factor SOX-6"/>
    <property type="match status" value="1"/>
</dbReference>
<dbReference type="GO" id="GO:0005634">
    <property type="term" value="C:nucleus"/>
    <property type="evidence" value="ECO:0007669"/>
    <property type="project" value="UniProtKB-UniRule"/>
</dbReference>
<evidence type="ECO:0000259" key="7">
    <source>
        <dbReference type="PROSITE" id="PS50118"/>
    </source>
</evidence>
<feature type="domain" description="HMG box" evidence="7">
    <location>
        <begin position="369"/>
        <end position="437"/>
    </location>
</feature>
<feature type="compositionally biased region" description="Polar residues" evidence="6">
    <location>
        <begin position="225"/>
        <end position="242"/>
    </location>
</feature>
<protein>
    <recommendedName>
        <fullName evidence="7">HMG box domain-containing protein</fullName>
    </recommendedName>
</protein>
<dbReference type="Pfam" id="PF00505">
    <property type="entry name" value="HMG_box"/>
    <property type="match status" value="1"/>
</dbReference>
<evidence type="ECO:0000256" key="3">
    <source>
        <dbReference type="ARBA" id="ARBA00023163"/>
    </source>
</evidence>
<feature type="region of interest" description="Disordered" evidence="6">
    <location>
        <begin position="541"/>
        <end position="577"/>
    </location>
</feature>
<dbReference type="EnsemblMetazoa" id="SCAU014997-RA">
    <property type="protein sequence ID" value="SCAU014997-PA"/>
    <property type="gene ID" value="SCAU014997"/>
</dbReference>